<evidence type="ECO:0000313" key="6">
    <source>
        <dbReference type="EMBL" id="ABX04706.1"/>
    </source>
</evidence>
<dbReference type="InterPro" id="IPR050153">
    <property type="entry name" value="Metal_Ion_Import_ABC"/>
</dbReference>
<dbReference type="GO" id="GO:0005524">
    <property type="term" value="F:ATP binding"/>
    <property type="evidence" value="ECO:0007669"/>
    <property type="project" value="UniProtKB-KW"/>
</dbReference>
<dbReference type="InParanoid" id="A9AW56"/>
<dbReference type="HOGENOM" id="CLU_000604_1_11_0"/>
<proteinExistence type="inferred from homology"/>
<sequence>MAIVDRSPWAVAGEHVQIGYGSGTRVALDAPSIRLKRGTRTALIGPNGAGKSTLLKAIVGLQPLTSGSMTVLGYPVGTCQQRIAYVPQRRDVDWRFPITVNDVALMGRDVHRRWPRRPQRTDYAIVREALEMVGMNAWAHHPIAALSGGQQQRVFLARALAQHAELLLLDEPFVGVDTATEAIIHRVITRLISTGCTVVVATHDLASIQTHFDAAVLLQQRIIANGTPLDVLQPSLLAEAYGGPLALFVGKDSHGLAD</sequence>
<organism evidence="6 7">
    <name type="scientific">Herpetosiphon aurantiacus (strain ATCC 23779 / DSM 785 / 114-95)</name>
    <dbReference type="NCBI Taxonomy" id="316274"/>
    <lineage>
        <taxon>Bacteria</taxon>
        <taxon>Bacillati</taxon>
        <taxon>Chloroflexota</taxon>
        <taxon>Chloroflexia</taxon>
        <taxon>Herpetosiphonales</taxon>
        <taxon>Herpetosiphonaceae</taxon>
        <taxon>Herpetosiphon</taxon>
    </lineage>
</organism>
<dbReference type="eggNOG" id="COG1121">
    <property type="taxonomic scope" value="Bacteria"/>
</dbReference>
<comment type="similarity">
    <text evidence="1">Belongs to the ABC transporter superfamily.</text>
</comment>
<keyword evidence="4" id="KW-0067">ATP-binding</keyword>
<evidence type="ECO:0000313" key="7">
    <source>
        <dbReference type="Proteomes" id="UP000000787"/>
    </source>
</evidence>
<keyword evidence="7" id="KW-1185">Reference proteome</keyword>
<keyword evidence="3" id="KW-0547">Nucleotide-binding</keyword>
<protein>
    <submittedName>
        <fullName evidence="6">ABC transporter related</fullName>
    </submittedName>
</protein>
<evidence type="ECO:0000256" key="3">
    <source>
        <dbReference type="ARBA" id="ARBA00022741"/>
    </source>
</evidence>
<dbReference type="KEGG" id="hau:Haur_2065"/>
<dbReference type="STRING" id="316274.Haur_2065"/>
<evidence type="ECO:0000259" key="5">
    <source>
        <dbReference type="PROSITE" id="PS50893"/>
    </source>
</evidence>
<dbReference type="PANTHER" id="PTHR42734:SF5">
    <property type="entry name" value="IRON TRANSPORT SYSTEM ATP-BINDING PROTEIN HI_0361-RELATED"/>
    <property type="match status" value="1"/>
</dbReference>
<dbReference type="InterPro" id="IPR027417">
    <property type="entry name" value="P-loop_NTPase"/>
</dbReference>
<dbReference type="Gene3D" id="3.40.50.300">
    <property type="entry name" value="P-loop containing nucleotide triphosphate hydrolases"/>
    <property type="match status" value="1"/>
</dbReference>
<evidence type="ECO:0000256" key="2">
    <source>
        <dbReference type="ARBA" id="ARBA00022448"/>
    </source>
</evidence>
<accession>A9AW56</accession>
<gene>
    <name evidence="6" type="ordered locus">Haur_2065</name>
</gene>
<dbReference type="PROSITE" id="PS00211">
    <property type="entry name" value="ABC_TRANSPORTER_1"/>
    <property type="match status" value="1"/>
</dbReference>
<dbReference type="EMBL" id="CP000875">
    <property type="protein sequence ID" value="ABX04706.1"/>
    <property type="molecule type" value="Genomic_DNA"/>
</dbReference>
<dbReference type="Pfam" id="PF00005">
    <property type="entry name" value="ABC_tran"/>
    <property type="match status" value="1"/>
</dbReference>
<dbReference type="InterPro" id="IPR003593">
    <property type="entry name" value="AAA+_ATPase"/>
</dbReference>
<reference evidence="6 7" key="1">
    <citation type="journal article" date="2011" name="Stand. Genomic Sci.">
        <title>Complete genome sequence of the filamentous gliding predatory bacterium Herpetosiphon aurantiacus type strain (114-95(T)).</title>
        <authorList>
            <person name="Kiss H."/>
            <person name="Nett M."/>
            <person name="Domin N."/>
            <person name="Martin K."/>
            <person name="Maresca J.A."/>
            <person name="Copeland A."/>
            <person name="Lapidus A."/>
            <person name="Lucas S."/>
            <person name="Berry K.W."/>
            <person name="Glavina Del Rio T."/>
            <person name="Dalin E."/>
            <person name="Tice H."/>
            <person name="Pitluck S."/>
            <person name="Richardson P."/>
            <person name="Bruce D."/>
            <person name="Goodwin L."/>
            <person name="Han C."/>
            <person name="Detter J.C."/>
            <person name="Schmutz J."/>
            <person name="Brettin T."/>
            <person name="Land M."/>
            <person name="Hauser L."/>
            <person name="Kyrpides N.C."/>
            <person name="Ivanova N."/>
            <person name="Goker M."/>
            <person name="Woyke T."/>
            <person name="Klenk H.P."/>
            <person name="Bryant D.A."/>
        </authorList>
    </citation>
    <scope>NUCLEOTIDE SEQUENCE [LARGE SCALE GENOMIC DNA]</scope>
    <source>
        <strain evidence="7">ATCC 23779 / DSM 785 / 114-95</strain>
    </source>
</reference>
<evidence type="ECO:0000256" key="4">
    <source>
        <dbReference type="ARBA" id="ARBA00022840"/>
    </source>
</evidence>
<dbReference type="AlphaFoldDB" id="A9AW56"/>
<dbReference type="BioCyc" id="HAUR316274:GHYA-2093-MONOMER"/>
<name>A9AW56_HERA2</name>
<dbReference type="GO" id="GO:0016887">
    <property type="term" value="F:ATP hydrolysis activity"/>
    <property type="evidence" value="ECO:0007669"/>
    <property type="project" value="InterPro"/>
</dbReference>
<evidence type="ECO:0000256" key="1">
    <source>
        <dbReference type="ARBA" id="ARBA00005417"/>
    </source>
</evidence>
<dbReference type="SUPFAM" id="SSF52540">
    <property type="entry name" value="P-loop containing nucleoside triphosphate hydrolases"/>
    <property type="match status" value="1"/>
</dbReference>
<keyword evidence="2" id="KW-0813">Transport</keyword>
<dbReference type="SMART" id="SM00382">
    <property type="entry name" value="AAA"/>
    <property type="match status" value="1"/>
</dbReference>
<dbReference type="Proteomes" id="UP000000787">
    <property type="component" value="Chromosome"/>
</dbReference>
<dbReference type="InterPro" id="IPR003439">
    <property type="entry name" value="ABC_transporter-like_ATP-bd"/>
</dbReference>
<dbReference type="PROSITE" id="PS50893">
    <property type="entry name" value="ABC_TRANSPORTER_2"/>
    <property type="match status" value="1"/>
</dbReference>
<dbReference type="CDD" id="cd03235">
    <property type="entry name" value="ABC_Metallic_Cations"/>
    <property type="match status" value="1"/>
</dbReference>
<feature type="domain" description="ABC transporter" evidence="5">
    <location>
        <begin position="11"/>
        <end position="245"/>
    </location>
</feature>
<dbReference type="PANTHER" id="PTHR42734">
    <property type="entry name" value="METAL TRANSPORT SYSTEM ATP-BINDING PROTEIN TM_0124-RELATED"/>
    <property type="match status" value="1"/>
</dbReference>
<dbReference type="InterPro" id="IPR017871">
    <property type="entry name" value="ABC_transporter-like_CS"/>
</dbReference>